<dbReference type="Pfam" id="PF02932">
    <property type="entry name" value="Neur_chan_memb"/>
    <property type="match status" value="1"/>
</dbReference>
<feature type="transmembrane region" description="Helical" evidence="5">
    <location>
        <begin position="245"/>
        <end position="265"/>
    </location>
</feature>
<dbReference type="Gene3D" id="1.20.58.390">
    <property type="entry name" value="Neurotransmitter-gated ion-channel transmembrane domain"/>
    <property type="match status" value="1"/>
</dbReference>
<dbReference type="SUPFAM" id="SSF90112">
    <property type="entry name" value="Neurotransmitter-gated ion-channel transmembrane pore"/>
    <property type="match status" value="1"/>
</dbReference>
<organism evidence="8 9">
    <name type="scientific">Tegillarca granosa</name>
    <name type="common">Malaysian cockle</name>
    <name type="synonym">Anadara granosa</name>
    <dbReference type="NCBI Taxonomy" id="220873"/>
    <lineage>
        <taxon>Eukaryota</taxon>
        <taxon>Metazoa</taxon>
        <taxon>Spiralia</taxon>
        <taxon>Lophotrochozoa</taxon>
        <taxon>Mollusca</taxon>
        <taxon>Bivalvia</taxon>
        <taxon>Autobranchia</taxon>
        <taxon>Pteriomorphia</taxon>
        <taxon>Arcoida</taxon>
        <taxon>Arcoidea</taxon>
        <taxon>Arcidae</taxon>
        <taxon>Tegillarca</taxon>
    </lineage>
</organism>
<dbReference type="InterPro" id="IPR006202">
    <property type="entry name" value="Neur_chan_lig-bd"/>
</dbReference>
<dbReference type="InterPro" id="IPR036719">
    <property type="entry name" value="Neuro-gated_channel_TM_sf"/>
</dbReference>
<evidence type="ECO:0000259" key="7">
    <source>
        <dbReference type="Pfam" id="PF02932"/>
    </source>
</evidence>
<accession>A0ABQ9FXI6</accession>
<evidence type="ECO:0000256" key="4">
    <source>
        <dbReference type="ARBA" id="ARBA00023136"/>
    </source>
</evidence>
<protein>
    <submittedName>
        <fullName evidence="8">Uncharacterized protein</fullName>
    </submittedName>
</protein>
<comment type="subcellular location">
    <subcellularLocation>
        <location evidence="1">Membrane</location>
        <topology evidence="1">Multi-pass membrane protein</topology>
    </subcellularLocation>
</comment>
<name>A0ABQ9FXI6_TEGGR</name>
<keyword evidence="3 5" id="KW-1133">Transmembrane helix</keyword>
<evidence type="ECO:0000256" key="5">
    <source>
        <dbReference type="SAM" id="Phobius"/>
    </source>
</evidence>
<keyword evidence="9" id="KW-1185">Reference proteome</keyword>
<feature type="domain" description="Neurotransmitter-gated ion-channel ligand-binding" evidence="6">
    <location>
        <begin position="74"/>
        <end position="180"/>
    </location>
</feature>
<keyword evidence="2 5" id="KW-0812">Transmembrane</keyword>
<dbReference type="Proteomes" id="UP001217089">
    <property type="component" value="Unassembled WGS sequence"/>
</dbReference>
<proteinExistence type="predicted"/>
<dbReference type="InterPro" id="IPR036734">
    <property type="entry name" value="Neur_chan_lig-bd_sf"/>
</dbReference>
<feature type="transmembrane region" description="Helical" evidence="5">
    <location>
        <begin position="212"/>
        <end position="233"/>
    </location>
</feature>
<dbReference type="InterPro" id="IPR038050">
    <property type="entry name" value="Neuro_actylchol_rec"/>
</dbReference>
<dbReference type="Pfam" id="PF02931">
    <property type="entry name" value="Neur_chan_LBD"/>
    <property type="match status" value="1"/>
</dbReference>
<dbReference type="InterPro" id="IPR006201">
    <property type="entry name" value="Neur_channel"/>
</dbReference>
<evidence type="ECO:0000256" key="3">
    <source>
        <dbReference type="ARBA" id="ARBA00022989"/>
    </source>
</evidence>
<feature type="domain" description="Neurotransmitter-gated ion-channel transmembrane" evidence="7">
    <location>
        <begin position="188"/>
        <end position="284"/>
    </location>
</feature>
<dbReference type="Gene3D" id="2.70.170.10">
    <property type="entry name" value="Neurotransmitter-gated ion-channel ligand-binding domain"/>
    <property type="match status" value="1"/>
</dbReference>
<dbReference type="SUPFAM" id="SSF63712">
    <property type="entry name" value="Nicotinic receptor ligand binding domain-like"/>
    <property type="match status" value="1"/>
</dbReference>
<dbReference type="PANTHER" id="PTHR18945">
    <property type="entry name" value="NEUROTRANSMITTER GATED ION CHANNEL"/>
    <property type="match status" value="1"/>
</dbReference>
<dbReference type="CDD" id="cd19051">
    <property type="entry name" value="LGIC_TM_cation"/>
    <property type="match status" value="1"/>
</dbReference>
<feature type="transmembrane region" description="Helical" evidence="5">
    <location>
        <begin position="344"/>
        <end position="367"/>
    </location>
</feature>
<evidence type="ECO:0000313" key="9">
    <source>
        <dbReference type="Proteomes" id="UP001217089"/>
    </source>
</evidence>
<evidence type="ECO:0000256" key="2">
    <source>
        <dbReference type="ARBA" id="ARBA00022692"/>
    </source>
</evidence>
<gene>
    <name evidence="8" type="ORF">KUTeg_000422</name>
</gene>
<evidence type="ECO:0000256" key="1">
    <source>
        <dbReference type="ARBA" id="ARBA00004141"/>
    </source>
</evidence>
<evidence type="ECO:0000259" key="6">
    <source>
        <dbReference type="Pfam" id="PF02931"/>
    </source>
</evidence>
<reference evidence="8 9" key="1">
    <citation type="submission" date="2022-12" db="EMBL/GenBank/DDBJ databases">
        <title>Chromosome-level genome of Tegillarca granosa.</title>
        <authorList>
            <person name="Kim J."/>
        </authorList>
    </citation>
    <scope>NUCLEOTIDE SEQUENCE [LARGE SCALE GENOMIC DNA]</scope>
    <source>
        <strain evidence="8">Teg-2019</strain>
        <tissue evidence="8">Adductor muscle</tissue>
    </source>
</reference>
<dbReference type="InterPro" id="IPR006029">
    <property type="entry name" value="Neurotrans-gated_channel_TM"/>
</dbReference>
<keyword evidence="4 5" id="KW-0472">Membrane</keyword>
<feature type="transmembrane region" description="Helical" evidence="5">
    <location>
        <begin position="181"/>
        <end position="200"/>
    </location>
</feature>
<dbReference type="EMBL" id="JARBDR010000018">
    <property type="protein sequence ID" value="KAJ8321951.1"/>
    <property type="molecule type" value="Genomic_DNA"/>
</dbReference>
<comment type="caution">
    <text evidence="8">The sequence shown here is derived from an EMBL/GenBank/DDBJ whole genome shotgun (WGS) entry which is preliminary data.</text>
</comment>
<evidence type="ECO:0000313" key="8">
    <source>
        <dbReference type="EMBL" id="KAJ8321951.1"/>
    </source>
</evidence>
<sequence length="369" mass="41951">MQPRMQQELKQEDPITKHKENSLLTSYFILRKLNIRIPNANPHSRLVSRILKQKRCKRQFSLHFVDNVPTLADKDIPIIAKSAGFMVWSFGMSLTTNCYCDVTFYPFDKQTCELGFIIVGAHFTDVQLSLSPYNDPLQTSYFRPNGEWEFVGNLTKIEETVVDGFVSRSVLFFIEFRRRPLFHFINSLLPVTLFSSLSCASFRVPADSGEKIGFCLTVLLGFAVYLTILTDFIPSTSLFTSYLSLYLVAVLSLCVLAVFITIFVLECHHADPDKPVPGYVMCFVRNILMPFTCIRCCCNGCCSGKKKKYTDAQVSNGDCRHQEGTTRNNDLTWQEIGKIVDKTAFIVFVVTTIVITAMTYFGLLYGYDN</sequence>